<name>A0A921P017_9GAMM</name>
<gene>
    <name evidence="3" type="ORF">CR938_02335</name>
</gene>
<dbReference type="PANTHER" id="PTHR38690:SF1">
    <property type="entry name" value="PROTEASE"/>
    <property type="match status" value="1"/>
</dbReference>
<dbReference type="InterPro" id="IPR011836">
    <property type="entry name" value="YhdP"/>
</dbReference>
<evidence type="ECO:0000256" key="1">
    <source>
        <dbReference type="SAM" id="MobiDB-lite"/>
    </source>
</evidence>
<feature type="compositionally biased region" description="Basic and acidic residues" evidence="1">
    <location>
        <begin position="1260"/>
        <end position="1273"/>
    </location>
</feature>
<organism evidence="3 4">
    <name type="scientific">Pseudoxanthomonas taiwanensis</name>
    <dbReference type="NCBI Taxonomy" id="176598"/>
    <lineage>
        <taxon>Bacteria</taxon>
        <taxon>Pseudomonadati</taxon>
        <taxon>Pseudomonadota</taxon>
        <taxon>Gammaproteobacteria</taxon>
        <taxon>Lysobacterales</taxon>
        <taxon>Lysobacteraceae</taxon>
        <taxon>Pseudoxanthomonas</taxon>
    </lineage>
</organism>
<feature type="compositionally biased region" description="Low complexity" evidence="1">
    <location>
        <begin position="1279"/>
        <end position="1294"/>
    </location>
</feature>
<dbReference type="NCBIfam" id="TIGR02099">
    <property type="entry name" value="YhdP family protein"/>
    <property type="match status" value="1"/>
</dbReference>
<keyword evidence="4" id="KW-1185">Reference proteome</keyword>
<dbReference type="Proteomes" id="UP000717981">
    <property type="component" value="Unassembled WGS sequence"/>
</dbReference>
<reference evidence="3" key="1">
    <citation type="submission" date="2017-10" db="EMBL/GenBank/DDBJ databases">
        <title>Whole genome sequencing of members of genus Pseudoxanthomonas.</title>
        <authorList>
            <person name="Kumar S."/>
            <person name="Bansal K."/>
            <person name="Kaur A."/>
            <person name="Patil P."/>
            <person name="Sharma S."/>
            <person name="Patil P.B."/>
        </authorList>
    </citation>
    <scope>NUCLEOTIDE SEQUENCE</scope>
    <source>
        <strain evidence="3">DSM 22914</strain>
    </source>
</reference>
<dbReference type="RefSeq" id="WP_162123467.1">
    <property type="nucleotide sequence ID" value="NZ_PDWK01000006.1"/>
</dbReference>
<dbReference type="Pfam" id="PF13116">
    <property type="entry name" value="YhdP"/>
    <property type="match status" value="1"/>
</dbReference>
<comment type="caution">
    <text evidence="3">The sequence shown here is derived from an EMBL/GenBank/DDBJ whole genome shotgun (WGS) entry which is preliminary data.</text>
</comment>
<feature type="compositionally biased region" description="Polar residues" evidence="1">
    <location>
        <begin position="845"/>
        <end position="856"/>
    </location>
</feature>
<dbReference type="EMBL" id="PDWK01000006">
    <property type="protein sequence ID" value="KAF1690427.1"/>
    <property type="molecule type" value="Genomic_DNA"/>
</dbReference>
<dbReference type="OrthoDB" id="9762238at2"/>
<feature type="region of interest" description="Disordered" evidence="1">
    <location>
        <begin position="844"/>
        <end position="869"/>
    </location>
</feature>
<evidence type="ECO:0000313" key="4">
    <source>
        <dbReference type="Proteomes" id="UP000717981"/>
    </source>
</evidence>
<dbReference type="InterPro" id="IPR025263">
    <property type="entry name" value="YhdP_central"/>
</dbReference>
<feature type="region of interest" description="Disordered" evidence="1">
    <location>
        <begin position="957"/>
        <end position="1004"/>
    </location>
</feature>
<protein>
    <submittedName>
        <fullName evidence="3">TIGR02099 family protein</fullName>
    </submittedName>
</protein>
<dbReference type="PANTHER" id="PTHR38690">
    <property type="entry name" value="PROTEASE-RELATED"/>
    <property type="match status" value="1"/>
</dbReference>
<feature type="region of interest" description="Disordered" evidence="1">
    <location>
        <begin position="1260"/>
        <end position="1294"/>
    </location>
</feature>
<proteinExistence type="predicted"/>
<sequence length="1294" mass="137394">MPTPLRRRLRLARRWAAYLLALALVALALVLGAAGQLLPLAERHPERVAAWLGEKAGRPVEVERVATQWTRRGPLLRLEGLRIGGADGVTIGQAEMLVSLYAGLLPGRGFTELRLRGPALSLQRHPDGRWSVRGLGAGEGGGDPFEYLQGLGELQVIGGRLDVDAPELGLRAHIPRIDLRLRVDGARVRAGGRGWIDAGARPLNAVLEFDRGRGDGRLYLDLDSDDLSVGAPLLGHGGITPAGGHGRAEAWLELRGRRGALATARFRLQDVVLAGAPLAGRDRPVARFGELQGRLRWRLRAGGWRLDAPLLRVADAGGAQVLDGLAVGGGRDFALAAGRVDAGPLLAVAALSDRLPPARRAWLLDAAPRVRLADVEVAGRGGGPLRLEGRLEGLAFAAVGRAPGGEGVTGTFHGDAQGWQLALDPQAPLRLDWPAGFGEVHQVRLDGHVLGWREGAGWRIASPALHVRGEDYGADLRGGLWFQGDGSRPWIDLAAELEPSPLPVAKRFWLRRSMPEGAGRWLDMALEAGTLREGRALVSGDLDDWPFTGHDGLFEARGRIEQGRLRFQPDWLPLEDTEAEMAFIGNGFRVQGRGRLAGATVGRFEAGMEDYANAPLRVRAEAAGDAARFLELLRNSPLQAGHREVLDSLAVGGPAKVGFILDQPLGHHGGKGRLEGTVELAGATLAEKRWNLAFEGVHGLARYDSTGFAADLAVLHDGRPGALVLRAGGHARAGQAFEAELHAPMDAGRLLERAPELAWLKPHVRGRSPWSRALAIPAAGRGGPGGGVLRLQSDLVGTTLELPAPLHKPAGEPLPTRVQVPLPPGSGAIDVAFGERMAVRARQRQGATGVQVTPGQGSVDAEPPASGLAVNGRTDRLDALEWIGLARGKGEGEMPLRRIDVLAGHLQMFGGQFPQTRLQLRPAAGVLEVEVDGPALAGQLAVPDQDGRPVRGRFARLHWQPRTDAQAGAGTGPDAGPDAAADVSATAPAAPAADPREDFDPARIPPLELDVDDLRVRQTRLGTAQLRTRPVPGGLEVERLQVRASWQRTEITGQWLGRGAEARTHVDVRVDSSNLGRLLAGLGFEDWLARGHGTVRFDASWVGSPAAFRLGALEGGMELVVRDGQLLEVEPGAGRVLGLLSVAQLPRRLMLDFRDLFARGLAFDRMEGQVRFGDGVARTDDLRIDAPAADLAIRGSTDLRAQRFDQTIDVAPKSGNLLTVVGAMAGGPVGAAVGAAANAVLRRPLGEIGARTYHVTGPWKEPKVEVVERDQARDGTGGAAARPAPRQAPEGGAP</sequence>
<evidence type="ECO:0000259" key="2">
    <source>
        <dbReference type="Pfam" id="PF13116"/>
    </source>
</evidence>
<feature type="compositionally biased region" description="Low complexity" evidence="1">
    <location>
        <begin position="963"/>
        <end position="993"/>
    </location>
</feature>
<accession>A0A921P017</accession>
<evidence type="ECO:0000313" key="3">
    <source>
        <dbReference type="EMBL" id="KAF1690427.1"/>
    </source>
</evidence>
<feature type="domain" description="YhdP central" evidence="2">
    <location>
        <begin position="9"/>
        <end position="1264"/>
    </location>
</feature>